<evidence type="ECO:0000256" key="1">
    <source>
        <dbReference type="SAM" id="MobiDB-lite"/>
    </source>
</evidence>
<proteinExistence type="predicted"/>
<sequence length="854" mass="94483">MSIIGSRSEVQAHTPERLSKKKGQKSEEVCQFVSHACCPESGEGAHWYIHAIRYVMNPPAPPAIVADSGRERAFDILNFVFTLVVIGGTVSKISGTLAELRAMNESRARQKREIRVYLSHQDASFELVSRIMRFVDYKLEKNTPISFDSSLISITLQTELYVNQRGKFLESVPIFSLTKQAFPECFASICAALVKNVFEKKECVFTAGAVATSMYLTATGTYIHSDSNGSEETFTGEHWFEEMSLYAESLVHHSTLTSKTFGEIFTLDGKDLVDCLQNSPSSASMFCGYAKAFVEVMQKPSGLTMHAQQLVAAETCCRHTQQYQELHPDPRTRLDNIRIVPDTGVDQAMTMSEMSVSESTCSFRSGGLLHLLRDLDKGGLLPDDIVMQLQTAIPELHPEVGTHALLEQHFERDRAVSSCISLLALVYDNYNIFVKPQQLAPVQVTTPSQWKHLRELVAWAKPTQEQLQAVLVLLAIRGLGKSPVLTSQIKSSRGRPEQVVLHLITKAQNVVPSTRGLSEKAQSFIENTLLLHEVFNLAQMLQGENVPANVALLQERTHELGEEAFHFYILFLLGFMSGLGGGIGSKFLHARHAQNLIASMQMLRHLMGSSPTSIYWGYIACRARALRAPFSASEDLVLMRLACLGREQDRSGYENLQRAWALLGSRERATLVHHLLADGIQRRAIILEFLPDCVQKSKTNHAVGLTRLFEVMVDLLDNLSTVLGQSAEKVILVDLSDLGASLFDPLEEDVPVSISYFVIDLVPGKVIFHTGVVIGWPTWASLVACVVIEVKRRSLVLGINFTASCYLVGEGDSVGARPTQVGKRYVPPISDNSAKVLLFLCHSLALHGPSLCAQ</sequence>
<organism evidence="2 3">
    <name type="scientific">Symbiodinium natans</name>
    <dbReference type="NCBI Taxonomy" id="878477"/>
    <lineage>
        <taxon>Eukaryota</taxon>
        <taxon>Sar</taxon>
        <taxon>Alveolata</taxon>
        <taxon>Dinophyceae</taxon>
        <taxon>Suessiales</taxon>
        <taxon>Symbiodiniaceae</taxon>
        <taxon>Symbiodinium</taxon>
    </lineage>
</organism>
<dbReference type="AlphaFoldDB" id="A0A812U3S9"/>
<dbReference type="SUPFAM" id="SSF51206">
    <property type="entry name" value="cAMP-binding domain-like"/>
    <property type="match status" value="1"/>
</dbReference>
<keyword evidence="3" id="KW-1185">Reference proteome</keyword>
<name>A0A812U3S9_9DINO</name>
<dbReference type="InterPro" id="IPR014710">
    <property type="entry name" value="RmlC-like_jellyroll"/>
</dbReference>
<dbReference type="EMBL" id="CAJNDS010002668">
    <property type="protein sequence ID" value="CAE7560893.1"/>
    <property type="molecule type" value="Genomic_DNA"/>
</dbReference>
<dbReference type="Gene3D" id="2.60.120.10">
    <property type="entry name" value="Jelly Rolls"/>
    <property type="match status" value="1"/>
</dbReference>
<comment type="caution">
    <text evidence="2">The sequence shown here is derived from an EMBL/GenBank/DDBJ whole genome shotgun (WGS) entry which is preliminary data.</text>
</comment>
<protein>
    <submittedName>
        <fullName evidence="2">Hcn4 protein</fullName>
    </submittedName>
</protein>
<reference evidence="2" key="1">
    <citation type="submission" date="2021-02" db="EMBL/GenBank/DDBJ databases">
        <authorList>
            <person name="Dougan E. K."/>
            <person name="Rhodes N."/>
            <person name="Thang M."/>
            <person name="Chan C."/>
        </authorList>
    </citation>
    <scope>NUCLEOTIDE SEQUENCE</scope>
</reference>
<dbReference type="Proteomes" id="UP000604046">
    <property type="component" value="Unassembled WGS sequence"/>
</dbReference>
<dbReference type="Pfam" id="PF20717">
    <property type="entry name" value="DUF6829"/>
    <property type="match status" value="1"/>
</dbReference>
<accession>A0A812U3S9</accession>
<dbReference type="InterPro" id="IPR049232">
    <property type="entry name" value="DUF6829"/>
</dbReference>
<dbReference type="InterPro" id="IPR018490">
    <property type="entry name" value="cNMP-bd_dom_sf"/>
</dbReference>
<gene>
    <name evidence="2" type="primary">Hcn4</name>
    <name evidence="2" type="ORF">SNAT2548_LOCUS31630</name>
</gene>
<dbReference type="OrthoDB" id="421315at2759"/>
<evidence type="ECO:0000313" key="2">
    <source>
        <dbReference type="EMBL" id="CAE7560893.1"/>
    </source>
</evidence>
<evidence type="ECO:0000313" key="3">
    <source>
        <dbReference type="Proteomes" id="UP000604046"/>
    </source>
</evidence>
<feature type="region of interest" description="Disordered" evidence="1">
    <location>
        <begin position="1"/>
        <end position="21"/>
    </location>
</feature>